<dbReference type="Gene3D" id="3.40.50.620">
    <property type="entry name" value="HUPs"/>
    <property type="match status" value="2"/>
</dbReference>
<dbReference type="NCBIfam" id="TIGR00422">
    <property type="entry name" value="valS"/>
    <property type="match status" value="1"/>
</dbReference>
<dbReference type="AlphaFoldDB" id="A0A449AUI8"/>
<dbReference type="EC" id="6.1.1.9" evidence="10"/>
<dbReference type="InterPro" id="IPR009080">
    <property type="entry name" value="tRNAsynth_Ia_anticodon-bd"/>
</dbReference>
<dbReference type="PROSITE" id="PS00178">
    <property type="entry name" value="AA_TRNA_LIGASE_I"/>
    <property type="match status" value="1"/>
</dbReference>
<evidence type="ECO:0000256" key="6">
    <source>
        <dbReference type="ARBA" id="ARBA00022840"/>
    </source>
</evidence>
<sequence>MNKTYNHKEVEQGIEQKWVAKKFFMTHDVRKKPFSILLPPPNVTGKLHLGHALDAYIQDTIIRFKKLNGYDVLWLPGMDHAGIATQSKVEDELYKKEGLTRHDLGREKFLDKIWEWKDIYAGFFRKQWATLGLALDYQYERFTLDSAANEAVLKVFVDLYNKGFIYKGVRAINWDVKLQTALSNIEVNNEPTEQKMYYIKYFLENSNDYLVVATVRTETLLSDVAVVVSPQDDRYKKYVGQNIIHPLTKKVLPIIEDDYVDPAFGTGVMKLSAHAEVDIDIIQKRNLEIIETIDKEGYINAPGSLFDKLERFKAREKIAQYLKENDLLEKEELTTSNVGYSERSKTVVETLVLPQWFVKMDHFKNLILEDLNSGHGVEFYPKRFRTTLEQWMENVYDWTISRQLWWGHRIPAWYKDGEMKVQIDSPGEGWEQDTDVLDTWFSSGIAPFTFLNWPTKNPDLERYYPYSLLVTGYDLIFFWIARMYLFGLEFMKKKPFNDLLLHGLIRDSQGRKMSKSLNNGVDPMDMIEMYGSDALRWFLITNTSPGLDIKFSTEKVESAWRVNNKLWNIAKYISDMNEDENNITVIDHWILNKLSDLSEKIQSTMSNYEFAIMGTEIYRYIFNDLSGWYVELLKTNPSKKGALEVLKKTLIVLHPFMPFITDKIFSSIFNEELLDYEWPEFTNKVDTDFIDQVIQIVTEIRKYREDNKLSKKDKVFYFLDDNLEQNVIDTINNLAFAEYKENKDYLISLGEQNLYILQNAELKEQNKKLLLEKIAFVEAEIKRAENILSNENFLAKAPEAKINLEKTKLEKYKEDLAKYQEELKCKY</sequence>
<gene>
    <name evidence="10 13" type="primary">valS</name>
    <name evidence="13" type="ORF">NCTC10194_00133</name>
</gene>
<evidence type="ECO:0000256" key="3">
    <source>
        <dbReference type="ARBA" id="ARBA00022490"/>
    </source>
</evidence>
<dbReference type="CDD" id="cd07962">
    <property type="entry name" value="Anticodon_Ia_Val"/>
    <property type="match status" value="1"/>
</dbReference>
<dbReference type="InterPro" id="IPR033705">
    <property type="entry name" value="Anticodon_Ia_Val"/>
</dbReference>
<dbReference type="FunFam" id="3.40.50.620:FF:000032">
    <property type="entry name" value="Valine--tRNA ligase"/>
    <property type="match status" value="1"/>
</dbReference>
<dbReference type="InterPro" id="IPR037118">
    <property type="entry name" value="Val-tRNA_synth_C_sf"/>
</dbReference>
<evidence type="ECO:0000256" key="7">
    <source>
        <dbReference type="ARBA" id="ARBA00022917"/>
    </source>
</evidence>
<protein>
    <recommendedName>
        <fullName evidence="10">Valine--tRNA ligase</fullName>
        <ecNumber evidence="10">6.1.1.9</ecNumber>
    </recommendedName>
    <alternativeName>
        <fullName evidence="10">Valyl-tRNA synthetase</fullName>
        <shortName evidence="10">ValRS</shortName>
    </alternativeName>
</protein>
<reference evidence="13 14" key="1">
    <citation type="submission" date="2019-01" db="EMBL/GenBank/DDBJ databases">
        <authorList>
            <consortium name="Pathogen Informatics"/>
        </authorList>
    </citation>
    <scope>NUCLEOTIDE SEQUENCE [LARGE SCALE GENOMIC DNA]</scope>
    <source>
        <strain evidence="13 14">NCTC10194</strain>
    </source>
</reference>
<evidence type="ECO:0000256" key="10">
    <source>
        <dbReference type="HAMAP-Rule" id="MF_02004"/>
    </source>
</evidence>
<dbReference type="SUPFAM" id="SSF47323">
    <property type="entry name" value="Anticodon-binding domain of a subclass of class I aminoacyl-tRNA synthetases"/>
    <property type="match status" value="1"/>
</dbReference>
<keyword evidence="3 10" id="KW-0963">Cytoplasm</keyword>
<dbReference type="InterPro" id="IPR014729">
    <property type="entry name" value="Rossmann-like_a/b/a_fold"/>
</dbReference>
<dbReference type="CDD" id="cd00817">
    <property type="entry name" value="ValRS_core"/>
    <property type="match status" value="1"/>
</dbReference>
<dbReference type="RefSeq" id="WP_027333629.1">
    <property type="nucleotide sequence ID" value="NZ_LR215024.1"/>
</dbReference>
<feature type="short sequence motif" description="'KMSKS' region" evidence="10">
    <location>
        <begin position="512"/>
        <end position="516"/>
    </location>
</feature>
<comment type="domain">
    <text evidence="10">ValRS has two distinct active sites: one for aminoacylation and one for editing. The misactivated threonine is translocated from the active site to the editing site.</text>
</comment>
<keyword evidence="5 10" id="KW-0547">Nucleotide-binding</keyword>
<dbReference type="Gene3D" id="1.10.730.10">
    <property type="entry name" value="Isoleucyl-tRNA Synthetase, Domain 1"/>
    <property type="match status" value="1"/>
</dbReference>
<keyword evidence="6 10" id="KW-0067">ATP-binding</keyword>
<organism evidence="13 14">
    <name type="scientific">Mycoplasmopsis glycophila</name>
    <dbReference type="NCBI Taxonomy" id="171285"/>
    <lineage>
        <taxon>Bacteria</taxon>
        <taxon>Bacillati</taxon>
        <taxon>Mycoplasmatota</taxon>
        <taxon>Mycoplasmoidales</taxon>
        <taxon>Metamycoplasmataceae</taxon>
        <taxon>Mycoplasmopsis</taxon>
    </lineage>
</organism>
<dbReference type="Gene3D" id="1.10.287.380">
    <property type="entry name" value="Valyl-tRNA synthetase, C-terminal domain"/>
    <property type="match status" value="1"/>
</dbReference>
<dbReference type="InterPro" id="IPR002303">
    <property type="entry name" value="Valyl-tRNA_ligase"/>
</dbReference>
<dbReference type="SUPFAM" id="SSF50677">
    <property type="entry name" value="ValRS/IleRS/LeuRS editing domain"/>
    <property type="match status" value="1"/>
</dbReference>
<feature type="domain" description="Methionyl/Valyl/Leucyl/Isoleucyl-tRNA synthetase anticodon-binding" evidence="12">
    <location>
        <begin position="587"/>
        <end position="714"/>
    </location>
</feature>
<dbReference type="Pfam" id="PF00133">
    <property type="entry name" value="tRNA-synt_1"/>
    <property type="match status" value="1"/>
</dbReference>
<comment type="subunit">
    <text evidence="2 10">Monomer.</text>
</comment>
<dbReference type="GO" id="GO:0005524">
    <property type="term" value="F:ATP binding"/>
    <property type="evidence" value="ECO:0007669"/>
    <property type="project" value="UniProtKB-UniRule"/>
</dbReference>
<evidence type="ECO:0000259" key="12">
    <source>
        <dbReference type="Pfam" id="PF08264"/>
    </source>
</evidence>
<evidence type="ECO:0000313" key="13">
    <source>
        <dbReference type="EMBL" id="VEU70142.1"/>
    </source>
</evidence>
<evidence type="ECO:0000256" key="1">
    <source>
        <dbReference type="ARBA" id="ARBA00004496"/>
    </source>
</evidence>
<accession>A0A449AUI8</accession>
<dbReference type="GO" id="GO:0006438">
    <property type="term" value="P:valyl-tRNA aminoacylation"/>
    <property type="evidence" value="ECO:0007669"/>
    <property type="project" value="UniProtKB-UniRule"/>
</dbReference>
<dbReference type="PANTHER" id="PTHR11946">
    <property type="entry name" value="VALYL-TRNA SYNTHETASES"/>
    <property type="match status" value="1"/>
</dbReference>
<keyword evidence="4 10" id="KW-0436">Ligase</keyword>
<evidence type="ECO:0000256" key="5">
    <source>
        <dbReference type="ARBA" id="ARBA00022741"/>
    </source>
</evidence>
<evidence type="ECO:0000256" key="4">
    <source>
        <dbReference type="ARBA" id="ARBA00022598"/>
    </source>
</evidence>
<keyword evidence="8 10" id="KW-0030">Aminoacyl-tRNA synthetase</keyword>
<dbReference type="EMBL" id="LR215024">
    <property type="protein sequence ID" value="VEU70142.1"/>
    <property type="molecule type" value="Genomic_DNA"/>
</dbReference>
<keyword evidence="10" id="KW-0175">Coiled coil</keyword>
<feature type="domain" description="Aminoacyl-tRNA synthetase class Ia" evidence="11">
    <location>
        <begin position="15"/>
        <end position="421"/>
    </location>
</feature>
<dbReference type="KEGG" id="mgly:NCTC10194_00133"/>
<feature type="short sequence motif" description="'HIGH' region" evidence="10">
    <location>
        <begin position="41"/>
        <end position="51"/>
    </location>
</feature>
<dbReference type="GO" id="GO:0002161">
    <property type="term" value="F:aminoacyl-tRNA deacylase activity"/>
    <property type="evidence" value="ECO:0007669"/>
    <property type="project" value="InterPro"/>
</dbReference>
<comment type="similarity">
    <text evidence="10">Belongs to the class-I aminoacyl-tRNA synthetase family. ValS type 1 subfamily.</text>
</comment>
<evidence type="ECO:0000256" key="2">
    <source>
        <dbReference type="ARBA" id="ARBA00011245"/>
    </source>
</evidence>
<feature type="binding site" evidence="10">
    <location>
        <position position="515"/>
    </location>
    <ligand>
        <name>ATP</name>
        <dbReference type="ChEBI" id="CHEBI:30616"/>
    </ligand>
</feature>
<dbReference type="GO" id="GO:0005829">
    <property type="term" value="C:cytosol"/>
    <property type="evidence" value="ECO:0007669"/>
    <property type="project" value="TreeGrafter"/>
</dbReference>
<dbReference type="InterPro" id="IPR002300">
    <property type="entry name" value="aa-tRNA-synth_Ia"/>
</dbReference>
<comment type="catalytic activity">
    <reaction evidence="9 10">
        <text>tRNA(Val) + L-valine + ATP = L-valyl-tRNA(Val) + AMP + diphosphate</text>
        <dbReference type="Rhea" id="RHEA:10704"/>
        <dbReference type="Rhea" id="RHEA-COMP:9672"/>
        <dbReference type="Rhea" id="RHEA-COMP:9708"/>
        <dbReference type="ChEBI" id="CHEBI:30616"/>
        <dbReference type="ChEBI" id="CHEBI:33019"/>
        <dbReference type="ChEBI" id="CHEBI:57762"/>
        <dbReference type="ChEBI" id="CHEBI:78442"/>
        <dbReference type="ChEBI" id="CHEBI:78537"/>
        <dbReference type="ChEBI" id="CHEBI:456215"/>
        <dbReference type="EC" id="6.1.1.9"/>
    </reaction>
</comment>
<dbReference type="NCBIfam" id="NF004349">
    <property type="entry name" value="PRK05729.1"/>
    <property type="match status" value="1"/>
</dbReference>
<comment type="domain">
    <text evidence="10">The C-terminal coiled-coil domain is crucial for aminoacylation activity.</text>
</comment>
<evidence type="ECO:0000313" key="14">
    <source>
        <dbReference type="Proteomes" id="UP000290815"/>
    </source>
</evidence>
<dbReference type="HAMAP" id="MF_02004">
    <property type="entry name" value="Val_tRNA_synth_type1"/>
    <property type="match status" value="1"/>
</dbReference>
<feature type="coiled-coil region" evidence="10">
    <location>
        <begin position="760"/>
        <end position="822"/>
    </location>
</feature>
<dbReference type="GO" id="GO:0004832">
    <property type="term" value="F:valine-tRNA ligase activity"/>
    <property type="evidence" value="ECO:0007669"/>
    <property type="project" value="UniProtKB-UniRule"/>
</dbReference>
<keyword evidence="7 10" id="KW-0648">Protein biosynthesis</keyword>
<dbReference type="SUPFAM" id="SSF52374">
    <property type="entry name" value="Nucleotidylyl transferase"/>
    <property type="match status" value="1"/>
</dbReference>
<proteinExistence type="inferred from homology"/>
<name>A0A449AUI8_9BACT</name>
<keyword evidence="14" id="KW-1185">Reference proteome</keyword>
<dbReference type="Proteomes" id="UP000290815">
    <property type="component" value="Chromosome"/>
</dbReference>
<evidence type="ECO:0000256" key="8">
    <source>
        <dbReference type="ARBA" id="ARBA00023146"/>
    </source>
</evidence>
<dbReference type="InterPro" id="IPR013155">
    <property type="entry name" value="M/V/L/I-tRNA-synth_anticd-bd"/>
</dbReference>
<dbReference type="InterPro" id="IPR009008">
    <property type="entry name" value="Val/Leu/Ile-tRNA-synth_edit"/>
</dbReference>
<dbReference type="Pfam" id="PF08264">
    <property type="entry name" value="Anticodon_1"/>
    <property type="match status" value="1"/>
</dbReference>
<dbReference type="InterPro" id="IPR001412">
    <property type="entry name" value="aa-tRNA-synth_I_CS"/>
</dbReference>
<comment type="subcellular location">
    <subcellularLocation>
        <location evidence="1 10">Cytoplasm</location>
    </subcellularLocation>
</comment>
<evidence type="ECO:0000259" key="11">
    <source>
        <dbReference type="Pfam" id="PF00133"/>
    </source>
</evidence>
<dbReference type="PRINTS" id="PR00986">
    <property type="entry name" value="TRNASYNTHVAL"/>
</dbReference>
<evidence type="ECO:0000256" key="9">
    <source>
        <dbReference type="ARBA" id="ARBA00047552"/>
    </source>
</evidence>
<comment type="function">
    <text evidence="10">Catalyzes the attachment of valine to tRNA(Val). As ValRS can inadvertently accommodate and process structurally similar amino acids such as threonine, to avoid such errors, it has a 'posttransfer' editing activity that hydrolyzes mischarged Thr-tRNA(Val) in a tRNA-dependent manner.</text>
</comment>
<dbReference type="PANTHER" id="PTHR11946:SF93">
    <property type="entry name" value="VALINE--TRNA LIGASE, CHLOROPLASTIC_MITOCHONDRIAL 2"/>
    <property type="match status" value="1"/>
</dbReference>